<evidence type="ECO:0000313" key="3">
    <source>
        <dbReference type="Proteomes" id="UP000651482"/>
    </source>
</evidence>
<gene>
    <name evidence="2" type="ORF">IAG03_12130</name>
</gene>
<accession>A0A926DCC6</accession>
<name>A0A926DCC6_9FIRM</name>
<dbReference type="EMBL" id="JACRSN010000021">
    <property type="protein sequence ID" value="MBC8534719.1"/>
    <property type="molecule type" value="Genomic_DNA"/>
</dbReference>
<keyword evidence="1" id="KW-1133">Transmembrane helix</keyword>
<reference evidence="2" key="1">
    <citation type="submission" date="2020-08" db="EMBL/GenBank/DDBJ databases">
        <title>Genome public.</title>
        <authorList>
            <person name="Liu C."/>
            <person name="Sun Q."/>
        </authorList>
    </citation>
    <scope>NUCLEOTIDE SEQUENCE</scope>
    <source>
        <strain evidence="2">NSJ-40</strain>
    </source>
</reference>
<comment type="caution">
    <text evidence="2">The sequence shown here is derived from an EMBL/GenBank/DDBJ whole genome shotgun (WGS) entry which is preliminary data.</text>
</comment>
<protein>
    <submittedName>
        <fullName evidence="2">Uncharacterized protein</fullName>
    </submittedName>
</protein>
<feature type="transmembrane region" description="Helical" evidence="1">
    <location>
        <begin position="112"/>
        <end position="131"/>
    </location>
</feature>
<proteinExistence type="predicted"/>
<evidence type="ECO:0000313" key="2">
    <source>
        <dbReference type="EMBL" id="MBC8534719.1"/>
    </source>
</evidence>
<feature type="transmembrane region" description="Helical" evidence="1">
    <location>
        <begin position="88"/>
        <end position="106"/>
    </location>
</feature>
<keyword evidence="1" id="KW-0812">Transmembrane</keyword>
<dbReference type="AlphaFoldDB" id="A0A926DCC6"/>
<dbReference type="InterPro" id="IPR047928">
    <property type="entry name" value="Perm_prefix_1"/>
</dbReference>
<feature type="transmembrane region" description="Helical" evidence="1">
    <location>
        <begin position="191"/>
        <end position="210"/>
    </location>
</feature>
<organism evidence="2 3">
    <name type="scientific">Yeguia hominis</name>
    <dbReference type="NCBI Taxonomy" id="2763662"/>
    <lineage>
        <taxon>Bacteria</taxon>
        <taxon>Bacillati</taxon>
        <taxon>Bacillota</taxon>
        <taxon>Clostridia</taxon>
        <taxon>Eubacteriales</taxon>
        <taxon>Yeguiaceae</taxon>
        <taxon>Yeguia</taxon>
    </lineage>
</organism>
<sequence length="216" mass="24244">MYERLRTYMDDLFSEAPNTRKTAELKEEMLQNLYDKYQDLLAEGKTEETAFNLAVASVGDISGLLSDLESEGSGRPNSEIEKSRRRSALLVSIAVMLYILSVIPCILFEDTLIGIVLMFIMIAVATGLIIYNGMTKEKYIRADDTVVEEFREWKAANASRRRSMNAINSAIWSLTVAVYLVVSFLTSAWQITWIIFLIGTAVTGMVKAIFDLGGKR</sequence>
<dbReference type="Proteomes" id="UP000651482">
    <property type="component" value="Unassembled WGS sequence"/>
</dbReference>
<feature type="transmembrane region" description="Helical" evidence="1">
    <location>
        <begin position="166"/>
        <end position="185"/>
    </location>
</feature>
<keyword evidence="3" id="KW-1185">Reference proteome</keyword>
<dbReference type="RefSeq" id="WP_249320304.1">
    <property type="nucleotide sequence ID" value="NZ_JACRSN010000021.1"/>
</dbReference>
<evidence type="ECO:0000256" key="1">
    <source>
        <dbReference type="SAM" id="Phobius"/>
    </source>
</evidence>
<keyword evidence="1" id="KW-0472">Membrane</keyword>
<dbReference type="NCBIfam" id="NF038403">
    <property type="entry name" value="perm_prefix_1"/>
    <property type="match status" value="1"/>
</dbReference>